<dbReference type="RefSeq" id="WP_307409607.1">
    <property type="nucleotide sequence ID" value="NZ_JAUSUR010000005.1"/>
</dbReference>
<keyword evidence="4 7" id="KW-0812">Transmembrane</keyword>
<comment type="caution">
    <text evidence="9">The sequence shown here is derived from an EMBL/GenBank/DDBJ whole genome shotgun (WGS) entry which is preliminary data.</text>
</comment>
<evidence type="ECO:0000256" key="5">
    <source>
        <dbReference type="ARBA" id="ARBA00022989"/>
    </source>
</evidence>
<evidence type="ECO:0000256" key="1">
    <source>
        <dbReference type="ARBA" id="ARBA00004651"/>
    </source>
</evidence>
<dbReference type="PANTHER" id="PTHR40074:SF2">
    <property type="entry name" value="O-ACETYLTRANSFERASE WECH"/>
    <property type="match status" value="1"/>
</dbReference>
<comment type="similarity">
    <text evidence="2">Belongs to the acyltransferase 3 family.</text>
</comment>
<keyword evidence="5 7" id="KW-1133">Transmembrane helix</keyword>
<keyword evidence="6 7" id="KW-0472">Membrane</keyword>
<gene>
    <name evidence="9" type="ORF">J2S15_002962</name>
</gene>
<feature type="transmembrane region" description="Helical" evidence="7">
    <location>
        <begin position="7"/>
        <end position="29"/>
    </location>
</feature>
<feature type="transmembrane region" description="Helical" evidence="7">
    <location>
        <begin position="160"/>
        <end position="182"/>
    </location>
</feature>
<evidence type="ECO:0000313" key="10">
    <source>
        <dbReference type="Proteomes" id="UP001230220"/>
    </source>
</evidence>
<evidence type="ECO:0000256" key="3">
    <source>
        <dbReference type="ARBA" id="ARBA00022475"/>
    </source>
</evidence>
<dbReference type="Pfam" id="PF01757">
    <property type="entry name" value="Acyl_transf_3"/>
    <property type="match status" value="1"/>
</dbReference>
<feature type="transmembrane region" description="Helical" evidence="7">
    <location>
        <begin position="81"/>
        <end position="106"/>
    </location>
</feature>
<evidence type="ECO:0000256" key="6">
    <source>
        <dbReference type="ARBA" id="ARBA00023136"/>
    </source>
</evidence>
<dbReference type="EC" id="5.1.1.18" evidence="9"/>
<feature type="transmembrane region" description="Helical" evidence="7">
    <location>
        <begin position="188"/>
        <end position="213"/>
    </location>
</feature>
<evidence type="ECO:0000259" key="8">
    <source>
        <dbReference type="Pfam" id="PF01757"/>
    </source>
</evidence>
<evidence type="ECO:0000256" key="4">
    <source>
        <dbReference type="ARBA" id="ARBA00022692"/>
    </source>
</evidence>
<keyword evidence="10" id="KW-1185">Reference proteome</keyword>
<keyword evidence="9" id="KW-0413">Isomerase</keyword>
<dbReference type="InterPro" id="IPR002656">
    <property type="entry name" value="Acyl_transf_3_dom"/>
</dbReference>
<feature type="transmembrane region" description="Helical" evidence="7">
    <location>
        <begin position="225"/>
        <end position="247"/>
    </location>
</feature>
<evidence type="ECO:0000256" key="7">
    <source>
        <dbReference type="SAM" id="Phobius"/>
    </source>
</evidence>
<name>A0ABU0E669_9FIRM</name>
<sequence>MERKDYYLVDIIKLICAILVVGMYCGPLLSVNETLNYFVVNILGRIAYPFFFVASSFFFFRKLEYVAGLKSKENLKLLRNYIIRLCVLYIIWTLLYAIVLFIQVQTQMIVEYTMVDFIRNFFFAGSYYHLWVLPAMIFSTILVYVLLMKFKTLQVLEIGIVLYLIGMVINIYGSVLLKVPFIGDIIKVYLDVFVTAKNGLFFGFLYTATGYYIATSKFNLSKSDLFKRTMICFLLVFIEGFFLRGLGIENVDAIMYITLVPFIFYFFLYILEFDINFSERFLTFRACSSLVYFLFPVFIVILNVLPFDYFSWPFGSIIYFIFLLILAVDAAYLIYKASKQKQLKFLRILF</sequence>
<evidence type="ECO:0000313" key="9">
    <source>
        <dbReference type="EMBL" id="MDQ0362209.1"/>
    </source>
</evidence>
<accession>A0ABU0E669</accession>
<feature type="domain" description="Acyltransferase 3" evidence="8">
    <location>
        <begin position="9"/>
        <end position="335"/>
    </location>
</feature>
<comment type="subcellular location">
    <subcellularLocation>
        <location evidence="1">Cell membrane</location>
        <topology evidence="1">Multi-pass membrane protein</topology>
    </subcellularLocation>
</comment>
<dbReference type="PANTHER" id="PTHR40074">
    <property type="entry name" value="O-ACETYLTRANSFERASE WECH"/>
    <property type="match status" value="1"/>
</dbReference>
<dbReference type="GO" id="GO:0030378">
    <property type="term" value="F:serine racemase activity"/>
    <property type="evidence" value="ECO:0007669"/>
    <property type="project" value="UniProtKB-EC"/>
</dbReference>
<dbReference type="Proteomes" id="UP001230220">
    <property type="component" value="Unassembled WGS sequence"/>
</dbReference>
<proteinExistence type="inferred from homology"/>
<feature type="transmembrane region" description="Helical" evidence="7">
    <location>
        <begin position="283"/>
        <end position="305"/>
    </location>
</feature>
<protein>
    <submittedName>
        <fullName evidence="9">Serine/alanine racemase</fullName>
        <ecNumber evidence="9">5.1.1.1</ecNumber>
        <ecNumber evidence="9">5.1.1.18</ecNumber>
    </submittedName>
</protein>
<feature type="transmembrane region" description="Helical" evidence="7">
    <location>
        <begin position="35"/>
        <end position="60"/>
    </location>
</feature>
<dbReference type="EC" id="5.1.1.1" evidence="9"/>
<organism evidence="9 10">
    <name type="scientific">Breznakia pachnodae</name>
    <dbReference type="NCBI Taxonomy" id="265178"/>
    <lineage>
        <taxon>Bacteria</taxon>
        <taxon>Bacillati</taxon>
        <taxon>Bacillota</taxon>
        <taxon>Erysipelotrichia</taxon>
        <taxon>Erysipelotrichales</taxon>
        <taxon>Erysipelotrichaceae</taxon>
        <taxon>Breznakia</taxon>
    </lineage>
</organism>
<feature type="transmembrane region" description="Helical" evidence="7">
    <location>
        <begin position="126"/>
        <end position="148"/>
    </location>
</feature>
<dbReference type="EMBL" id="JAUSUR010000005">
    <property type="protein sequence ID" value="MDQ0362209.1"/>
    <property type="molecule type" value="Genomic_DNA"/>
</dbReference>
<dbReference type="GO" id="GO:0008784">
    <property type="term" value="F:alanine racemase activity"/>
    <property type="evidence" value="ECO:0007669"/>
    <property type="project" value="UniProtKB-EC"/>
</dbReference>
<feature type="transmembrane region" description="Helical" evidence="7">
    <location>
        <begin position="253"/>
        <end position="271"/>
    </location>
</feature>
<feature type="transmembrane region" description="Helical" evidence="7">
    <location>
        <begin position="317"/>
        <end position="335"/>
    </location>
</feature>
<reference evidence="9 10" key="1">
    <citation type="submission" date="2023-07" db="EMBL/GenBank/DDBJ databases">
        <title>Genomic Encyclopedia of Type Strains, Phase IV (KMG-IV): sequencing the most valuable type-strain genomes for metagenomic binning, comparative biology and taxonomic classification.</title>
        <authorList>
            <person name="Goeker M."/>
        </authorList>
    </citation>
    <scope>NUCLEOTIDE SEQUENCE [LARGE SCALE GENOMIC DNA]</scope>
    <source>
        <strain evidence="9 10">DSM 16784</strain>
    </source>
</reference>
<keyword evidence="3" id="KW-1003">Cell membrane</keyword>
<evidence type="ECO:0000256" key="2">
    <source>
        <dbReference type="ARBA" id="ARBA00007400"/>
    </source>
</evidence>